<dbReference type="SUPFAM" id="SSF81296">
    <property type="entry name" value="E set domains"/>
    <property type="match status" value="2"/>
</dbReference>
<dbReference type="InterPro" id="IPR013783">
    <property type="entry name" value="Ig-like_fold"/>
</dbReference>
<keyword evidence="2" id="KW-0677">Repeat</keyword>
<dbReference type="Gene3D" id="2.60.40.10">
    <property type="entry name" value="Immunoglobulins"/>
    <property type="match status" value="2"/>
</dbReference>
<feature type="repeat" description="Filamin" evidence="3">
    <location>
        <begin position="1"/>
        <end position="71"/>
    </location>
</feature>
<dbReference type="OrthoDB" id="5334309at2759"/>
<dbReference type="InterPro" id="IPR001298">
    <property type="entry name" value="Filamin/ABP280_rpt"/>
</dbReference>
<dbReference type="PANTHER" id="PTHR38537:SF8">
    <property type="entry name" value="FILAMIN-A"/>
    <property type="match status" value="1"/>
</dbReference>
<evidence type="ECO:0008006" key="6">
    <source>
        <dbReference type="Google" id="ProtNLM"/>
    </source>
</evidence>
<dbReference type="GO" id="GO:0051015">
    <property type="term" value="F:actin filament binding"/>
    <property type="evidence" value="ECO:0007669"/>
    <property type="project" value="InterPro"/>
</dbReference>
<reference evidence="4" key="1">
    <citation type="submission" date="2019-05" db="EMBL/GenBank/DDBJ databases">
        <title>Annotation for the trematode Paragonimus heterotremus.</title>
        <authorList>
            <person name="Choi Y.-J."/>
        </authorList>
    </citation>
    <scope>NUCLEOTIDE SEQUENCE</scope>
    <source>
        <strain evidence="4">LC</strain>
    </source>
</reference>
<dbReference type="PANTHER" id="PTHR38537">
    <property type="entry name" value="JITTERBUG, ISOFORM N"/>
    <property type="match status" value="1"/>
</dbReference>
<accession>A0A8J4T1U6</accession>
<dbReference type="GO" id="GO:0030036">
    <property type="term" value="P:actin cytoskeleton organization"/>
    <property type="evidence" value="ECO:0007669"/>
    <property type="project" value="InterPro"/>
</dbReference>
<evidence type="ECO:0000256" key="3">
    <source>
        <dbReference type="PROSITE-ProRule" id="PRU00087"/>
    </source>
</evidence>
<sequence>QKNSFFVNTANAGSGVLNVTVDGPSKVTLTTEEREEGYAFNYVATTAGTYEITIKYGGNFHIVGSPFRAEITGTGKLSNIGRVTENQSHMLVEAVDKTSAVFHSRDIRDARTSTRAERVRCQGLGLKRADLNRDNYFSVDASDAGKEILLVGICGPTRPFEEVKVKHLGNNQYSVSYSVKESGRHWLLVKWGDQHVPGSPFVVDVP</sequence>
<gene>
    <name evidence="4" type="ORF">PHET_10570</name>
</gene>
<feature type="repeat" description="Filamin" evidence="3">
    <location>
        <begin position="111"/>
        <end position="205"/>
    </location>
</feature>
<protein>
    <recommendedName>
        <fullName evidence="6">Filamin</fullName>
    </recommendedName>
</protein>
<evidence type="ECO:0000313" key="5">
    <source>
        <dbReference type="Proteomes" id="UP000748531"/>
    </source>
</evidence>
<dbReference type="InterPro" id="IPR014756">
    <property type="entry name" value="Ig_E-set"/>
</dbReference>
<dbReference type="InterPro" id="IPR044801">
    <property type="entry name" value="Filamin"/>
</dbReference>
<evidence type="ECO:0000256" key="1">
    <source>
        <dbReference type="ARBA" id="ARBA00009238"/>
    </source>
</evidence>
<dbReference type="PROSITE" id="PS50194">
    <property type="entry name" value="FILAMIN_REPEAT"/>
    <property type="match status" value="2"/>
</dbReference>
<evidence type="ECO:0000313" key="4">
    <source>
        <dbReference type="EMBL" id="KAF5396508.1"/>
    </source>
</evidence>
<keyword evidence="5" id="KW-1185">Reference proteome</keyword>
<dbReference type="AlphaFoldDB" id="A0A8J4T1U6"/>
<dbReference type="SMART" id="SM00557">
    <property type="entry name" value="IG_FLMN"/>
    <property type="match status" value="2"/>
</dbReference>
<dbReference type="Pfam" id="PF00630">
    <property type="entry name" value="Filamin"/>
    <property type="match status" value="2"/>
</dbReference>
<organism evidence="4 5">
    <name type="scientific">Paragonimus heterotremus</name>
    <dbReference type="NCBI Taxonomy" id="100268"/>
    <lineage>
        <taxon>Eukaryota</taxon>
        <taxon>Metazoa</taxon>
        <taxon>Spiralia</taxon>
        <taxon>Lophotrochozoa</taxon>
        <taxon>Platyhelminthes</taxon>
        <taxon>Trematoda</taxon>
        <taxon>Digenea</taxon>
        <taxon>Plagiorchiida</taxon>
        <taxon>Troglotremata</taxon>
        <taxon>Troglotrematidae</taxon>
        <taxon>Paragonimus</taxon>
    </lineage>
</organism>
<proteinExistence type="inferred from homology"/>
<dbReference type="Proteomes" id="UP000748531">
    <property type="component" value="Unassembled WGS sequence"/>
</dbReference>
<dbReference type="FunFam" id="2.60.40.10:FF:000096">
    <property type="entry name" value="filamin-C isoform X2"/>
    <property type="match status" value="1"/>
</dbReference>
<evidence type="ECO:0000256" key="2">
    <source>
        <dbReference type="ARBA" id="ARBA00022737"/>
    </source>
</evidence>
<dbReference type="InterPro" id="IPR017868">
    <property type="entry name" value="Filamin/ABP280_repeat-like"/>
</dbReference>
<dbReference type="EMBL" id="LUCH01007977">
    <property type="protein sequence ID" value="KAF5396508.1"/>
    <property type="molecule type" value="Genomic_DNA"/>
</dbReference>
<comment type="similarity">
    <text evidence="1">Belongs to the filamin family.</text>
</comment>
<name>A0A8J4T1U6_9TREM</name>
<feature type="non-terminal residue" evidence="4">
    <location>
        <position position="1"/>
    </location>
</feature>
<comment type="caution">
    <text evidence="4">The sequence shown here is derived from an EMBL/GenBank/DDBJ whole genome shotgun (WGS) entry which is preliminary data.</text>
</comment>